<feature type="domain" description="ABC3 transporter permease C-terminal" evidence="7">
    <location>
        <begin position="290"/>
        <end position="404"/>
    </location>
</feature>
<feature type="transmembrane region" description="Helical" evidence="6">
    <location>
        <begin position="21"/>
        <end position="41"/>
    </location>
</feature>
<dbReference type="AlphaFoldDB" id="A0A6C0GSJ2"/>
<accession>A0A6C0GSJ2</accession>
<feature type="domain" description="MacB-like periplasmic core" evidence="8">
    <location>
        <begin position="20"/>
        <end position="246"/>
    </location>
</feature>
<dbReference type="RefSeq" id="WP_162446408.1">
    <property type="nucleotide sequence ID" value="NZ_CP048222.1"/>
</dbReference>
<keyword evidence="2" id="KW-1003">Cell membrane</keyword>
<evidence type="ECO:0000256" key="2">
    <source>
        <dbReference type="ARBA" id="ARBA00022475"/>
    </source>
</evidence>
<keyword evidence="5 6" id="KW-0472">Membrane</keyword>
<dbReference type="InterPro" id="IPR025857">
    <property type="entry name" value="MacB_PCD"/>
</dbReference>
<dbReference type="InterPro" id="IPR003838">
    <property type="entry name" value="ABC3_permease_C"/>
</dbReference>
<feature type="transmembrane region" description="Helical" evidence="6">
    <location>
        <begin position="287"/>
        <end position="306"/>
    </location>
</feature>
<dbReference type="EMBL" id="CP048222">
    <property type="protein sequence ID" value="QHT70430.1"/>
    <property type="molecule type" value="Genomic_DNA"/>
</dbReference>
<feature type="transmembrane region" description="Helical" evidence="6">
    <location>
        <begin position="668"/>
        <end position="692"/>
    </location>
</feature>
<dbReference type="GO" id="GO:0005886">
    <property type="term" value="C:plasma membrane"/>
    <property type="evidence" value="ECO:0007669"/>
    <property type="project" value="UniProtKB-SubCell"/>
</dbReference>
<dbReference type="InterPro" id="IPR050250">
    <property type="entry name" value="Macrolide_Exporter_MacB"/>
</dbReference>
<dbReference type="GO" id="GO:0022857">
    <property type="term" value="F:transmembrane transporter activity"/>
    <property type="evidence" value="ECO:0007669"/>
    <property type="project" value="TreeGrafter"/>
</dbReference>
<dbReference type="Pfam" id="PF02687">
    <property type="entry name" value="FtsX"/>
    <property type="match status" value="2"/>
</dbReference>
<protein>
    <submittedName>
        <fullName evidence="9">FtsX-like permease family protein</fullName>
    </submittedName>
</protein>
<keyword evidence="10" id="KW-1185">Reference proteome</keyword>
<evidence type="ECO:0000313" key="10">
    <source>
        <dbReference type="Proteomes" id="UP000480178"/>
    </source>
</evidence>
<dbReference type="KEGG" id="rhoz:GXP67_29130"/>
<feature type="transmembrane region" description="Helical" evidence="6">
    <location>
        <begin position="422"/>
        <end position="445"/>
    </location>
</feature>
<feature type="transmembrane region" description="Helical" evidence="6">
    <location>
        <begin position="752"/>
        <end position="772"/>
    </location>
</feature>
<reference evidence="9 10" key="1">
    <citation type="submission" date="2020-01" db="EMBL/GenBank/DDBJ databases">
        <authorList>
            <person name="Kim M.K."/>
        </authorList>
    </citation>
    <scope>NUCLEOTIDE SEQUENCE [LARGE SCALE GENOMIC DNA]</scope>
    <source>
        <strain evidence="9 10">172606-1</strain>
    </source>
</reference>
<feature type="transmembrane region" description="Helical" evidence="6">
    <location>
        <begin position="340"/>
        <end position="358"/>
    </location>
</feature>
<evidence type="ECO:0000259" key="7">
    <source>
        <dbReference type="Pfam" id="PF02687"/>
    </source>
</evidence>
<evidence type="ECO:0000256" key="1">
    <source>
        <dbReference type="ARBA" id="ARBA00004651"/>
    </source>
</evidence>
<evidence type="ECO:0000256" key="5">
    <source>
        <dbReference type="ARBA" id="ARBA00023136"/>
    </source>
</evidence>
<evidence type="ECO:0000256" key="6">
    <source>
        <dbReference type="SAM" id="Phobius"/>
    </source>
</evidence>
<dbReference type="PANTHER" id="PTHR30572">
    <property type="entry name" value="MEMBRANE COMPONENT OF TRANSPORTER-RELATED"/>
    <property type="match status" value="1"/>
</dbReference>
<organism evidence="9 10">
    <name type="scientific">Rhodocytophaga rosea</name>
    <dbReference type="NCBI Taxonomy" id="2704465"/>
    <lineage>
        <taxon>Bacteria</taxon>
        <taxon>Pseudomonadati</taxon>
        <taxon>Bacteroidota</taxon>
        <taxon>Cytophagia</taxon>
        <taxon>Cytophagales</taxon>
        <taxon>Rhodocytophagaceae</taxon>
        <taxon>Rhodocytophaga</taxon>
    </lineage>
</organism>
<evidence type="ECO:0000256" key="3">
    <source>
        <dbReference type="ARBA" id="ARBA00022692"/>
    </source>
</evidence>
<feature type="domain" description="ABC3 transporter permease C-terminal" evidence="7">
    <location>
        <begin position="670"/>
        <end position="780"/>
    </location>
</feature>
<proteinExistence type="predicted"/>
<dbReference type="Pfam" id="PF12704">
    <property type="entry name" value="MacB_PCD"/>
    <property type="match status" value="1"/>
</dbReference>
<evidence type="ECO:0000256" key="4">
    <source>
        <dbReference type="ARBA" id="ARBA00022989"/>
    </source>
</evidence>
<gene>
    <name evidence="9" type="ORF">GXP67_29130</name>
</gene>
<evidence type="ECO:0000313" key="9">
    <source>
        <dbReference type="EMBL" id="QHT70430.1"/>
    </source>
</evidence>
<sequence length="791" mass="87872">MLKNYVTIALRTLWNNKVYSFLNMVGLAVGLAAGILMLLWVQDELSYDSFHSKTAQIYKLVANFDVSGKKETWSTTPAPIAIFGKREVPEIADAVRIQTDWNARVFEFGDKSFIEKKGAYADAGVFNIFDFPLIAGNPRNLFPNNRSIVITQKFAAKYFGNDAPIGKTIRMDKKDSYTVSGLIADIPANSSIQYEWFVPFSILDEQYNKQYQPNGLEGDWGNYNYSTFFLLKEKTSPVVVAKKLTKIHASNQKEANEETFSYGMNPLSQLRLYNDDGSEGSIKTVRIFTIVAIVILLIACINYVNLATARATKRAKEVSVRKIVGAQLSQVFGQFMGESILLFSLALFLAILLISAVVPVYNEISGKTLEFSLSNPTILLVLGATMLGTIIVAGIYPALLLSSFKPVQALKGKFTIGGSTTLFRKILVVTQFSMSIILIISTLLIGEQLTFMREKELGYDKDNVFAFGLRGEMYGKKDAIKSELIKQAGVTGVSFSNGYIVSLGSSTSDIEWPGKKENEQVIASQISTDKEFMDVFKLHLKEGEWFSGTKADSSKFILNETAVKAMGFKEPVLGQPFTFHGVKGSITGIVQDFHFASMHQKINPIVLFHNPNWFGVVNVKTTGKSAAQAIASAEKVWKQYQPDIPFEYNFMNEAFDLLYKSEQRTARLFNIFAGVAILISCLGLFGLAAFTAEQRTKEIGVRKVLGASVTNITALLSKDFIKLVVLSNLIAWPIAWYMMHKWLENFAYQIPISLWVFALAGILALLIALLTISYQSVKAALANPVRSLRSE</sequence>
<keyword evidence="3 6" id="KW-0812">Transmembrane</keyword>
<evidence type="ECO:0000259" key="8">
    <source>
        <dbReference type="Pfam" id="PF12704"/>
    </source>
</evidence>
<comment type="subcellular location">
    <subcellularLocation>
        <location evidence="1">Cell membrane</location>
        <topology evidence="1">Multi-pass membrane protein</topology>
    </subcellularLocation>
</comment>
<dbReference type="PANTHER" id="PTHR30572:SF18">
    <property type="entry name" value="ABC-TYPE MACROLIDE FAMILY EXPORT SYSTEM PERMEASE COMPONENT 2"/>
    <property type="match status" value="1"/>
</dbReference>
<keyword evidence="4 6" id="KW-1133">Transmembrane helix</keyword>
<name>A0A6C0GSJ2_9BACT</name>
<feature type="transmembrane region" description="Helical" evidence="6">
    <location>
        <begin position="378"/>
        <end position="401"/>
    </location>
</feature>
<dbReference type="Proteomes" id="UP000480178">
    <property type="component" value="Chromosome"/>
</dbReference>
<feature type="transmembrane region" description="Helical" evidence="6">
    <location>
        <begin position="720"/>
        <end position="740"/>
    </location>
</feature>